<evidence type="ECO:0000313" key="1">
    <source>
        <dbReference type="EMBL" id="MCL1123504.1"/>
    </source>
</evidence>
<protein>
    <submittedName>
        <fullName evidence="1">Uncharacterized protein</fullName>
    </submittedName>
</protein>
<organism evidence="1 2">
    <name type="scientific">Shewanella surugensis</name>
    <dbReference type="NCBI Taxonomy" id="212020"/>
    <lineage>
        <taxon>Bacteria</taxon>
        <taxon>Pseudomonadati</taxon>
        <taxon>Pseudomonadota</taxon>
        <taxon>Gammaproteobacteria</taxon>
        <taxon>Alteromonadales</taxon>
        <taxon>Shewanellaceae</taxon>
        <taxon>Shewanella</taxon>
    </lineage>
</organism>
<dbReference type="InterPro" id="IPR029055">
    <property type="entry name" value="Ntn_hydrolases_N"/>
</dbReference>
<dbReference type="SUPFAM" id="SSF56235">
    <property type="entry name" value="N-terminal nucleophile aminohydrolases (Ntn hydrolases)"/>
    <property type="match status" value="1"/>
</dbReference>
<evidence type="ECO:0000313" key="2">
    <source>
        <dbReference type="Proteomes" id="UP001203423"/>
    </source>
</evidence>
<sequence>MHSFEYLLLRKSPKPWVMTDSLLVIFSMYIDLQAKTIERDLVLTLIKQHFGQSMVNFFIQPSQFQAALDLSRIPLMPP</sequence>
<accession>A0ABT0L7G1</accession>
<gene>
    <name evidence="1" type="ORF">L2764_03160</name>
</gene>
<dbReference type="RefSeq" id="WP_248938791.1">
    <property type="nucleotide sequence ID" value="NZ_JAKIKS010000007.1"/>
</dbReference>
<keyword evidence="2" id="KW-1185">Reference proteome</keyword>
<proteinExistence type="predicted"/>
<reference evidence="1 2" key="1">
    <citation type="submission" date="2022-01" db="EMBL/GenBank/DDBJ databases">
        <title>Whole genome-based taxonomy of the Shewanellaceae.</title>
        <authorList>
            <person name="Martin-Rodriguez A.J."/>
        </authorList>
    </citation>
    <scope>NUCLEOTIDE SEQUENCE [LARGE SCALE GENOMIC DNA]</scope>
    <source>
        <strain evidence="1 2">DSM 17177</strain>
    </source>
</reference>
<comment type="caution">
    <text evidence="1">The sequence shown here is derived from an EMBL/GenBank/DDBJ whole genome shotgun (WGS) entry which is preliminary data.</text>
</comment>
<dbReference type="EMBL" id="JAKIKS010000007">
    <property type="protein sequence ID" value="MCL1123504.1"/>
    <property type="molecule type" value="Genomic_DNA"/>
</dbReference>
<dbReference type="Proteomes" id="UP001203423">
    <property type="component" value="Unassembled WGS sequence"/>
</dbReference>
<name>A0ABT0L7G1_9GAMM</name>